<dbReference type="Proteomes" id="UP001342314">
    <property type="component" value="Unassembled WGS sequence"/>
</dbReference>
<feature type="domain" description="DUF7082" evidence="2">
    <location>
        <begin position="456"/>
        <end position="609"/>
    </location>
</feature>
<proteinExistence type="predicted"/>
<feature type="compositionally biased region" description="Low complexity" evidence="1">
    <location>
        <begin position="413"/>
        <end position="422"/>
    </location>
</feature>
<accession>A0AAV5GLI4</accession>
<feature type="compositionally biased region" description="Low complexity" evidence="1">
    <location>
        <begin position="728"/>
        <end position="749"/>
    </location>
</feature>
<evidence type="ECO:0000313" key="3">
    <source>
        <dbReference type="EMBL" id="GJN93470.1"/>
    </source>
</evidence>
<protein>
    <recommendedName>
        <fullName evidence="2">DUF7082 domain-containing protein</fullName>
    </recommendedName>
</protein>
<dbReference type="EMBL" id="BQKY01000014">
    <property type="protein sequence ID" value="GJN93470.1"/>
    <property type="molecule type" value="Genomic_DNA"/>
</dbReference>
<feature type="region of interest" description="Disordered" evidence="1">
    <location>
        <begin position="1"/>
        <end position="51"/>
    </location>
</feature>
<dbReference type="PANTHER" id="PTHR39463">
    <property type="entry name" value="MEDUSA"/>
    <property type="match status" value="1"/>
</dbReference>
<sequence>MSFAAYSRDDSYSQKAPYDSHYAAPQGSRTVPNSPSLGHHHAPPRSSAFSSTTAYAMNGGYDTADSLLADPSAASTSAHFIVTPDVGGHHSQPTSPVVGGNGGYYTTFEPAHNVSQTHSRAPSPRHYQQSRAPPHASAPQPAMRRALTPEPVARQQRVPATAAAPTLYGNSLRVIQWTPQHGDEGTQVSIVLDASAVRNAKPSHFSGAPAVFGGNTGSPVLSSPRKGADVPNRRFAVVFGHAPAPTRFTRASVIDGNGVGQSMSAGPNEDDAFVVLTTFVPARETMGAPGERVMVLVNTVEIDSGAVVESCIVGEWDPAATAAAAPPASSGPSAAAAAPIPATPTRVNALKRSGDDLTSGREAPGLRSPANGSVHGSPVRMQGEWSTSQYGSPSLGHSQSMSTVNGADDDAYDQQPQQPVASGSGGAGGYARQPDLVRTSQIQANKTGHGATLSHKVVLRLQGDLNTMAMGWTNEEWTNRRRLIQFWPQQDGNFINVGFRPIPQGEYVQNSIVISCIFRDDYNECFVTSVDTIYLLEALVGSRFTVEEKNRIRRNLEGFKPATVSKSKPENEPFFKLIMGFPAPKPRNIEKDVKVFPWKILGLALKKIMSKYSANYPLGTTDVPQGQPIPTVTEPSPTETTPQPSPRIPHASPHISHNPSPRIAHSSPHVAHVSPHLSHQPVPTSSSHLAPSPHIPHHSSPHLVQSPHLGGGRSSQQPSPLLTRSPQGSHAGRAAYSSYAASSSYPGSAQPDQGEFVTVTPPGSLSDSGGHQAYYAASSAGPPPAQQHLFPAAEDYGVPASHQQQHERLHPAHPHTLHAPHPHQQHQPHAHSHANSNHLRSYSEGVQYAQQQPQQHQLQAYESLPPGSGAGVLVEEEGA</sequence>
<feature type="region of interest" description="Disordered" evidence="1">
    <location>
        <begin position="113"/>
        <end position="143"/>
    </location>
</feature>
<gene>
    <name evidence="3" type="ORF">Rhopal_006527-T1</name>
</gene>
<feature type="region of interest" description="Disordered" evidence="1">
    <location>
        <begin position="322"/>
        <end position="432"/>
    </location>
</feature>
<name>A0AAV5GLI4_9BASI</name>
<feature type="compositionally biased region" description="Polar residues" evidence="1">
    <location>
        <begin position="714"/>
        <end position="727"/>
    </location>
</feature>
<feature type="region of interest" description="Disordered" evidence="1">
    <location>
        <begin position="619"/>
        <end position="789"/>
    </location>
</feature>
<dbReference type="GO" id="GO:0005634">
    <property type="term" value="C:nucleus"/>
    <property type="evidence" value="ECO:0007669"/>
    <property type="project" value="TreeGrafter"/>
</dbReference>
<reference evidence="3 4" key="1">
    <citation type="submission" date="2021-12" db="EMBL/GenBank/DDBJ databases">
        <title>High titer production of polyol ester of fatty acids by Rhodotorula paludigena BS15 towards product separation-free biomass refinery.</title>
        <authorList>
            <person name="Mano J."/>
            <person name="Ono H."/>
            <person name="Tanaka T."/>
            <person name="Naito K."/>
            <person name="Sushida H."/>
            <person name="Ike M."/>
            <person name="Tokuyasu K."/>
            <person name="Kitaoka M."/>
        </authorList>
    </citation>
    <scope>NUCLEOTIDE SEQUENCE [LARGE SCALE GENOMIC DNA]</scope>
    <source>
        <strain evidence="3 4">BS15</strain>
    </source>
</reference>
<dbReference type="InterPro" id="IPR055509">
    <property type="entry name" value="DUF7082"/>
</dbReference>
<feature type="compositionally biased region" description="Polar residues" evidence="1">
    <location>
        <begin position="27"/>
        <end position="36"/>
    </location>
</feature>
<dbReference type="Pfam" id="PF23305">
    <property type="entry name" value="DUF7082"/>
    <property type="match status" value="1"/>
</dbReference>
<organism evidence="3 4">
    <name type="scientific">Rhodotorula paludigena</name>
    <dbReference type="NCBI Taxonomy" id="86838"/>
    <lineage>
        <taxon>Eukaryota</taxon>
        <taxon>Fungi</taxon>
        <taxon>Dikarya</taxon>
        <taxon>Basidiomycota</taxon>
        <taxon>Pucciniomycotina</taxon>
        <taxon>Microbotryomycetes</taxon>
        <taxon>Sporidiobolales</taxon>
        <taxon>Sporidiobolaceae</taxon>
        <taxon>Rhodotorula</taxon>
    </lineage>
</organism>
<evidence type="ECO:0000256" key="1">
    <source>
        <dbReference type="SAM" id="MobiDB-lite"/>
    </source>
</evidence>
<feature type="region of interest" description="Disordered" evidence="1">
    <location>
        <begin position="813"/>
        <end position="879"/>
    </location>
</feature>
<feature type="compositionally biased region" description="Low complexity" evidence="1">
    <location>
        <begin position="664"/>
        <end position="692"/>
    </location>
</feature>
<feature type="compositionally biased region" description="Low complexity" evidence="1">
    <location>
        <begin position="322"/>
        <end position="345"/>
    </location>
</feature>
<comment type="caution">
    <text evidence="3">The sequence shown here is derived from an EMBL/GenBank/DDBJ whole genome shotgun (WGS) entry which is preliminary data.</text>
</comment>
<evidence type="ECO:0000313" key="4">
    <source>
        <dbReference type="Proteomes" id="UP001342314"/>
    </source>
</evidence>
<feature type="compositionally biased region" description="Basic residues" evidence="1">
    <location>
        <begin position="813"/>
        <end position="832"/>
    </location>
</feature>
<dbReference type="AlphaFoldDB" id="A0AAV5GLI4"/>
<feature type="compositionally biased region" description="Low complexity" evidence="1">
    <location>
        <begin position="628"/>
        <end position="642"/>
    </location>
</feature>
<evidence type="ECO:0000259" key="2">
    <source>
        <dbReference type="Pfam" id="PF23305"/>
    </source>
</evidence>
<feature type="compositionally biased region" description="Low complexity" evidence="1">
    <location>
        <begin position="847"/>
        <end position="859"/>
    </location>
</feature>
<feature type="compositionally biased region" description="Polar residues" evidence="1">
    <location>
        <begin position="384"/>
        <end position="405"/>
    </location>
</feature>
<feature type="compositionally biased region" description="Polar residues" evidence="1">
    <location>
        <begin position="113"/>
        <end position="131"/>
    </location>
</feature>
<dbReference type="PANTHER" id="PTHR39463:SF1">
    <property type="entry name" value="MEDUSA"/>
    <property type="match status" value="1"/>
</dbReference>
<keyword evidence="4" id="KW-1185">Reference proteome</keyword>